<name>A0AAV9UIL3_9PEZI</name>
<comment type="caution">
    <text evidence="4">The sequence shown here is derived from an EMBL/GenBank/DDBJ whole genome shotgun (WGS) entry which is preliminary data.</text>
</comment>
<feature type="signal peptide" evidence="2">
    <location>
        <begin position="1"/>
        <end position="23"/>
    </location>
</feature>
<proteinExistence type="predicted"/>
<keyword evidence="2" id="KW-0732">Signal</keyword>
<dbReference type="SUPFAM" id="SSF50630">
    <property type="entry name" value="Acid proteases"/>
    <property type="match status" value="1"/>
</dbReference>
<feature type="region of interest" description="Disordered" evidence="1">
    <location>
        <begin position="403"/>
        <end position="424"/>
    </location>
</feature>
<reference evidence="4 5" key="1">
    <citation type="submission" date="2019-10" db="EMBL/GenBank/DDBJ databases">
        <authorList>
            <person name="Palmer J.M."/>
        </authorList>
    </citation>
    <scope>NUCLEOTIDE SEQUENCE [LARGE SCALE GENOMIC DNA]</scope>
    <source>
        <strain evidence="4 5">TWF730</strain>
    </source>
</reference>
<feature type="domain" description="Peptidase A1" evidence="3">
    <location>
        <begin position="62"/>
        <end position="394"/>
    </location>
</feature>
<dbReference type="Gene3D" id="2.40.70.10">
    <property type="entry name" value="Acid Proteases"/>
    <property type="match status" value="2"/>
</dbReference>
<evidence type="ECO:0000256" key="2">
    <source>
        <dbReference type="SAM" id="SignalP"/>
    </source>
</evidence>
<dbReference type="PROSITE" id="PS51767">
    <property type="entry name" value="PEPTIDASE_A1"/>
    <property type="match status" value="1"/>
</dbReference>
<evidence type="ECO:0000259" key="3">
    <source>
        <dbReference type="PROSITE" id="PS51767"/>
    </source>
</evidence>
<dbReference type="InterPro" id="IPR033121">
    <property type="entry name" value="PEPTIDASE_A1"/>
</dbReference>
<evidence type="ECO:0000313" key="4">
    <source>
        <dbReference type="EMBL" id="KAK6341961.1"/>
    </source>
</evidence>
<evidence type="ECO:0000313" key="5">
    <source>
        <dbReference type="Proteomes" id="UP001373714"/>
    </source>
</evidence>
<sequence>MPAQSTLRTLSLALAFAIPCAQATVVVPYLSYIGPGPLGVPNEFVRTPVNESGPMTMYQDRIGIHLTIGTPPQHVFVPPHFFDSETYVKSASLCNNYTSTMGLGSAAQECESNYSGVFAANESSTFESSTGSFGTDTVTVFDAVPDLENDTFRFGVLNTNELNYVGEEWGTLGLGPNSTFFKTFFPGKEQVGIYYTGGNSTHGQPAHSMPPRPLVVCELEFDGYNQSHYTGEKFTQPIGTPLANSTNPFTLNVTSIKVGNQEILGGESYLTAVDLSGRVSNVLPASVFDAYVDATGARIRSGLPSYNFSSLPTNPSEWYNFTVTFSNGFTVSLPQNIIINPMQTFEPDLAIASILNVEDPRVSGRWPFPVLSLNQLMFTSYIGIDYAAEEWWLAKAVHPWDEPAANTSPNTNNNTTEPPTGAAAGGIGENVRKVVISVAALAGAFVLFC</sequence>
<protein>
    <recommendedName>
        <fullName evidence="3">Peptidase A1 domain-containing protein</fullName>
    </recommendedName>
</protein>
<feature type="chain" id="PRO_5043429524" description="Peptidase A1 domain-containing protein" evidence="2">
    <location>
        <begin position="24"/>
        <end position="449"/>
    </location>
</feature>
<evidence type="ECO:0000256" key="1">
    <source>
        <dbReference type="SAM" id="MobiDB-lite"/>
    </source>
</evidence>
<gene>
    <name evidence="4" type="ORF">TWF730_001445</name>
</gene>
<accession>A0AAV9UIL3</accession>
<organism evidence="4 5">
    <name type="scientific">Orbilia blumenaviensis</name>
    <dbReference type="NCBI Taxonomy" id="1796055"/>
    <lineage>
        <taxon>Eukaryota</taxon>
        <taxon>Fungi</taxon>
        <taxon>Dikarya</taxon>
        <taxon>Ascomycota</taxon>
        <taxon>Pezizomycotina</taxon>
        <taxon>Orbiliomycetes</taxon>
        <taxon>Orbiliales</taxon>
        <taxon>Orbiliaceae</taxon>
        <taxon>Orbilia</taxon>
    </lineage>
</organism>
<dbReference type="EMBL" id="JAVHNS010000010">
    <property type="protein sequence ID" value="KAK6341961.1"/>
    <property type="molecule type" value="Genomic_DNA"/>
</dbReference>
<dbReference type="InterPro" id="IPR021109">
    <property type="entry name" value="Peptidase_aspartic_dom_sf"/>
</dbReference>
<dbReference type="Proteomes" id="UP001373714">
    <property type="component" value="Unassembled WGS sequence"/>
</dbReference>
<feature type="compositionally biased region" description="Low complexity" evidence="1">
    <location>
        <begin position="403"/>
        <end position="422"/>
    </location>
</feature>
<keyword evidence="5" id="KW-1185">Reference proteome</keyword>
<dbReference type="AlphaFoldDB" id="A0AAV9UIL3"/>